<feature type="transmembrane region" description="Helical" evidence="1">
    <location>
        <begin position="34"/>
        <end position="53"/>
    </location>
</feature>
<evidence type="ECO:0000256" key="1">
    <source>
        <dbReference type="SAM" id="Phobius"/>
    </source>
</evidence>
<dbReference type="InterPro" id="IPR014115">
    <property type="entry name" value="TrbI_Ftype"/>
</dbReference>
<dbReference type="RefSeq" id="WP_381510346.1">
    <property type="nucleotide sequence ID" value="NZ_JBHUEL010000001.1"/>
</dbReference>
<comment type="caution">
    <text evidence="2">The sequence shown here is derived from an EMBL/GenBank/DDBJ whole genome shotgun (WGS) entry which is preliminary data.</text>
</comment>
<accession>A0ABW4M8G7</accession>
<proteinExistence type="predicted"/>
<dbReference type="Pfam" id="PF09677">
    <property type="entry name" value="TrbI_Ftype"/>
    <property type="match status" value="1"/>
</dbReference>
<evidence type="ECO:0000313" key="2">
    <source>
        <dbReference type="EMBL" id="MFD1765227.1"/>
    </source>
</evidence>
<sequence>MSASKPRTPVSGDGPLFEGVTTIAAATTAHSISWVPVAAVCALVCTGLWGAWVTRELVSKEHIAPMARIQLSTMVGEYVQAQARSATPPDQVTAETKAFMAEVEGNLKARGQKGQIILVGEAVLAGDVPDITAEVRKQVFAKVKMPQPAQAQAASVMGAMQQAMADPAMLPPVGIGNGPRN</sequence>
<name>A0ABW4M8G7_9SPHN</name>
<keyword evidence="1" id="KW-0812">Transmembrane</keyword>
<dbReference type="Proteomes" id="UP001597215">
    <property type="component" value="Unassembled WGS sequence"/>
</dbReference>
<evidence type="ECO:0000313" key="3">
    <source>
        <dbReference type="Proteomes" id="UP001597215"/>
    </source>
</evidence>
<organism evidence="2 3">
    <name type="scientific">Sphingorhabdus buctiana</name>
    <dbReference type="NCBI Taxonomy" id="1508805"/>
    <lineage>
        <taxon>Bacteria</taxon>
        <taxon>Pseudomonadati</taxon>
        <taxon>Pseudomonadota</taxon>
        <taxon>Alphaproteobacteria</taxon>
        <taxon>Sphingomonadales</taxon>
        <taxon>Sphingomonadaceae</taxon>
        <taxon>Sphingorhabdus</taxon>
    </lineage>
</organism>
<keyword evidence="3" id="KW-1185">Reference proteome</keyword>
<keyword evidence="1" id="KW-0472">Membrane</keyword>
<keyword evidence="1" id="KW-1133">Transmembrane helix</keyword>
<reference evidence="3" key="1">
    <citation type="journal article" date="2019" name="Int. J. Syst. Evol. Microbiol.">
        <title>The Global Catalogue of Microorganisms (GCM) 10K type strain sequencing project: providing services to taxonomists for standard genome sequencing and annotation.</title>
        <authorList>
            <consortium name="The Broad Institute Genomics Platform"/>
            <consortium name="The Broad Institute Genome Sequencing Center for Infectious Disease"/>
            <person name="Wu L."/>
            <person name="Ma J."/>
        </authorList>
    </citation>
    <scope>NUCLEOTIDE SEQUENCE [LARGE SCALE GENOMIC DNA]</scope>
    <source>
        <strain evidence="3">CGMCC 1.12449</strain>
    </source>
</reference>
<protein>
    <submittedName>
        <fullName evidence="2">TrbI F-type domain-containing protein</fullName>
    </submittedName>
</protein>
<dbReference type="EMBL" id="JBHUEL010000001">
    <property type="protein sequence ID" value="MFD1765227.1"/>
    <property type="molecule type" value="Genomic_DNA"/>
</dbReference>
<gene>
    <name evidence="2" type="ORF">ACFSAG_00025</name>
</gene>